<dbReference type="Gene3D" id="3.30.565.10">
    <property type="entry name" value="Histidine kinase-like ATPase, C-terminal domain"/>
    <property type="match status" value="1"/>
</dbReference>
<evidence type="ECO:0000256" key="11">
    <source>
        <dbReference type="ARBA" id="ARBA00022741"/>
    </source>
</evidence>
<dbReference type="Proteomes" id="UP001217476">
    <property type="component" value="Chromosome"/>
</dbReference>
<evidence type="ECO:0000256" key="1">
    <source>
        <dbReference type="ARBA" id="ARBA00000085"/>
    </source>
</evidence>
<keyword evidence="4" id="KW-0600">Photoreceptor protein</keyword>
<gene>
    <name evidence="19" type="ORF">P0Y65_00275</name>
</gene>
<dbReference type="PROSITE" id="PS50112">
    <property type="entry name" value="PAS"/>
    <property type="match status" value="1"/>
</dbReference>
<keyword evidence="7" id="KW-0285">Flavoprotein</keyword>
<dbReference type="Gene3D" id="3.30.450.20">
    <property type="entry name" value="PAS domain"/>
    <property type="match status" value="2"/>
</dbReference>
<dbReference type="EMBL" id="CP119312">
    <property type="protein sequence ID" value="WEK04731.1"/>
    <property type="molecule type" value="Genomic_DNA"/>
</dbReference>
<keyword evidence="12" id="KW-0418">Kinase</keyword>
<evidence type="ECO:0000256" key="9">
    <source>
        <dbReference type="ARBA" id="ARBA00022679"/>
    </source>
</evidence>
<dbReference type="GO" id="GO:0004673">
    <property type="term" value="F:protein histidine kinase activity"/>
    <property type="evidence" value="ECO:0007669"/>
    <property type="project" value="UniProtKB-EC"/>
</dbReference>
<evidence type="ECO:0000256" key="12">
    <source>
        <dbReference type="ARBA" id="ARBA00022777"/>
    </source>
</evidence>
<evidence type="ECO:0000256" key="6">
    <source>
        <dbReference type="ARBA" id="ARBA00022606"/>
    </source>
</evidence>
<evidence type="ECO:0000256" key="13">
    <source>
        <dbReference type="ARBA" id="ARBA00022840"/>
    </source>
</evidence>
<dbReference type="GO" id="GO:0009881">
    <property type="term" value="F:photoreceptor activity"/>
    <property type="evidence" value="ECO:0007669"/>
    <property type="project" value="UniProtKB-KW"/>
</dbReference>
<name>A0AAJ6B0I3_9HYPH</name>
<keyword evidence="9" id="KW-0808">Transferase</keyword>
<evidence type="ECO:0000256" key="3">
    <source>
        <dbReference type="ARBA" id="ARBA00021740"/>
    </source>
</evidence>
<evidence type="ECO:0000256" key="7">
    <source>
        <dbReference type="ARBA" id="ARBA00022630"/>
    </source>
</evidence>
<proteinExistence type="predicted"/>
<dbReference type="Pfam" id="PF07536">
    <property type="entry name" value="HWE_HK"/>
    <property type="match status" value="1"/>
</dbReference>
<dbReference type="Pfam" id="PF08447">
    <property type="entry name" value="PAS_3"/>
    <property type="match status" value="1"/>
</dbReference>
<evidence type="ECO:0000256" key="5">
    <source>
        <dbReference type="ARBA" id="ARBA00022553"/>
    </source>
</evidence>
<keyword evidence="5" id="KW-0597">Phosphoprotein</keyword>
<dbReference type="CDD" id="cd00130">
    <property type="entry name" value="PAS"/>
    <property type="match status" value="1"/>
</dbReference>
<dbReference type="Pfam" id="PF13426">
    <property type="entry name" value="PAS_9"/>
    <property type="match status" value="1"/>
</dbReference>
<keyword evidence="16" id="KW-0675">Receptor</keyword>
<dbReference type="InterPro" id="IPR000014">
    <property type="entry name" value="PAS"/>
</dbReference>
<keyword evidence="6" id="KW-0716">Sensory transduction</keyword>
<dbReference type="InterPro" id="IPR013655">
    <property type="entry name" value="PAS_fold_3"/>
</dbReference>
<evidence type="ECO:0000259" key="17">
    <source>
        <dbReference type="PROSITE" id="PS50112"/>
    </source>
</evidence>
<dbReference type="InterPro" id="IPR035965">
    <property type="entry name" value="PAS-like_dom_sf"/>
</dbReference>
<dbReference type="InterPro" id="IPR036890">
    <property type="entry name" value="HATPase_C_sf"/>
</dbReference>
<dbReference type="SMART" id="SM00091">
    <property type="entry name" value="PAS"/>
    <property type="match status" value="1"/>
</dbReference>
<dbReference type="InterPro" id="IPR011102">
    <property type="entry name" value="Sig_transdc_His_kinase_HWE"/>
</dbReference>
<evidence type="ECO:0000256" key="14">
    <source>
        <dbReference type="ARBA" id="ARBA00022991"/>
    </source>
</evidence>
<reference evidence="19" key="1">
    <citation type="submission" date="2023-03" db="EMBL/GenBank/DDBJ databases">
        <title>Andean soil-derived lignocellulolytic bacterial consortium as a source of novel taxa and putative plastic-active enzymes.</title>
        <authorList>
            <person name="Diaz-Garcia L."/>
            <person name="Chuvochina M."/>
            <person name="Feuerriegel G."/>
            <person name="Bunk B."/>
            <person name="Sproer C."/>
            <person name="Streit W.R."/>
            <person name="Rodriguez L.M."/>
            <person name="Overmann J."/>
            <person name="Jimenez D.J."/>
        </authorList>
    </citation>
    <scope>NUCLEOTIDE SEQUENCE</scope>
    <source>
        <strain evidence="19">MAG 4196</strain>
    </source>
</reference>
<feature type="domain" description="PAS" evidence="17">
    <location>
        <begin position="21"/>
        <end position="94"/>
    </location>
</feature>
<dbReference type="InterPro" id="IPR001610">
    <property type="entry name" value="PAC"/>
</dbReference>
<dbReference type="PROSITE" id="PS50113">
    <property type="entry name" value="PAC"/>
    <property type="match status" value="2"/>
</dbReference>
<evidence type="ECO:0000256" key="16">
    <source>
        <dbReference type="ARBA" id="ARBA00023170"/>
    </source>
</evidence>
<dbReference type="SUPFAM" id="SSF55874">
    <property type="entry name" value="ATPase domain of HSP90 chaperone/DNA topoisomerase II/histidine kinase"/>
    <property type="match status" value="1"/>
</dbReference>
<evidence type="ECO:0000256" key="2">
    <source>
        <dbReference type="ARBA" id="ARBA00012438"/>
    </source>
</evidence>
<feature type="domain" description="PAC" evidence="18">
    <location>
        <begin position="241"/>
        <end position="293"/>
    </location>
</feature>
<evidence type="ECO:0000259" key="18">
    <source>
        <dbReference type="PROSITE" id="PS50113"/>
    </source>
</evidence>
<dbReference type="PANTHER" id="PTHR41523:SF8">
    <property type="entry name" value="ETHYLENE RESPONSE SENSOR PROTEIN"/>
    <property type="match status" value="1"/>
</dbReference>
<dbReference type="EC" id="2.7.13.3" evidence="2"/>
<organism evidence="19 20">
    <name type="scientific">Candidatus Devosia phytovorans</name>
    <dbReference type="NCBI Taxonomy" id="3121372"/>
    <lineage>
        <taxon>Bacteria</taxon>
        <taxon>Pseudomonadati</taxon>
        <taxon>Pseudomonadota</taxon>
        <taxon>Alphaproteobacteria</taxon>
        <taxon>Hyphomicrobiales</taxon>
        <taxon>Devosiaceae</taxon>
        <taxon>Devosia</taxon>
    </lineage>
</organism>
<evidence type="ECO:0000256" key="15">
    <source>
        <dbReference type="ARBA" id="ARBA00023026"/>
    </source>
</evidence>
<sequence length="492" mass="53992">MADNVENRRIDVEIHREGRGGTDPFAAAVRATRMPMLITDPTLPDNPIVFVNDAFARLTGYTRQETLNRNCRFLQGPGTNQDDVKRMREAINRRVPIELDLLNYRKDGTTFWNRLLMSPVFNDGELSFFFASQFDITPERERLGRVAQDRDALEAEVSRRVSDLTASEDRLKFTLSAGRLGAWTLDLIEQRLVASGLCKINFGRQPSDTFTYRDLQASILLEDMEHWRQAVGAAVAGNGDLDVAYRITTPSGELRWIEVRAQTRFDADGKPISMAGVSQDITDRKLAESHRDLLTKEMSHRVKNTLATVQSIVGQSLRGADVPPEVAAVIAQRLQALAGAHDVLTNTGWEEARLADIVKTATAPFDSGPTERIHIGGDEVTVSSAASTAIALAVHELATNAVKYGALSNDTGVVTVNWHIENGLLDFKWTESGGPVVGQPTRTGFGSRMIERALAASIQGKAEIDYRSNGVVFRITTAVSNLSDTSSGGPEL</sequence>
<feature type="domain" description="PAC" evidence="18">
    <location>
        <begin position="95"/>
        <end position="148"/>
    </location>
</feature>
<evidence type="ECO:0000256" key="8">
    <source>
        <dbReference type="ARBA" id="ARBA00022643"/>
    </source>
</evidence>
<dbReference type="NCBIfam" id="TIGR00229">
    <property type="entry name" value="sensory_box"/>
    <property type="match status" value="1"/>
</dbReference>
<dbReference type="SMART" id="SM00086">
    <property type="entry name" value="PAC"/>
    <property type="match status" value="2"/>
</dbReference>
<keyword evidence="13" id="KW-0067">ATP-binding</keyword>
<comment type="catalytic activity">
    <reaction evidence="1">
        <text>ATP + protein L-histidine = ADP + protein N-phospho-L-histidine.</text>
        <dbReference type="EC" id="2.7.13.3"/>
    </reaction>
</comment>
<keyword evidence="14" id="KW-0157">Chromophore</keyword>
<keyword evidence="10" id="KW-0677">Repeat</keyword>
<evidence type="ECO:0000313" key="19">
    <source>
        <dbReference type="EMBL" id="WEK04731.1"/>
    </source>
</evidence>
<keyword evidence="8" id="KW-0288">FMN</keyword>
<dbReference type="InterPro" id="IPR000700">
    <property type="entry name" value="PAS-assoc_C"/>
</dbReference>
<evidence type="ECO:0000256" key="4">
    <source>
        <dbReference type="ARBA" id="ARBA00022543"/>
    </source>
</evidence>
<dbReference type="SMART" id="SM00911">
    <property type="entry name" value="HWE_HK"/>
    <property type="match status" value="1"/>
</dbReference>
<dbReference type="GO" id="GO:0005524">
    <property type="term" value="F:ATP binding"/>
    <property type="evidence" value="ECO:0007669"/>
    <property type="project" value="UniProtKB-KW"/>
</dbReference>
<protein>
    <recommendedName>
        <fullName evidence="3">Blue-light-activated histidine kinase</fullName>
        <ecNumber evidence="2">2.7.13.3</ecNumber>
    </recommendedName>
</protein>
<dbReference type="PANTHER" id="PTHR41523">
    <property type="entry name" value="TWO-COMPONENT SYSTEM SENSOR PROTEIN"/>
    <property type="match status" value="1"/>
</dbReference>
<keyword evidence="15" id="KW-0843">Virulence</keyword>
<keyword evidence="11" id="KW-0547">Nucleotide-binding</keyword>
<evidence type="ECO:0000313" key="20">
    <source>
        <dbReference type="Proteomes" id="UP001217476"/>
    </source>
</evidence>
<dbReference type="AlphaFoldDB" id="A0AAJ6B0I3"/>
<evidence type="ECO:0000256" key="10">
    <source>
        <dbReference type="ARBA" id="ARBA00022737"/>
    </source>
</evidence>
<accession>A0AAJ6B0I3</accession>
<dbReference type="SUPFAM" id="SSF55785">
    <property type="entry name" value="PYP-like sensor domain (PAS domain)"/>
    <property type="match status" value="2"/>
</dbReference>